<proteinExistence type="predicted"/>
<reference evidence="3" key="1">
    <citation type="submission" date="2015-07" db="EMBL/GenBank/DDBJ databases">
        <title>Draft genome sequence of Streptomyces sp. CMAA 1322, a bacterium isolated from Caatinga biome, from dry forest semiarid of Brazil.</title>
        <authorList>
            <person name="Santos S.N."/>
            <person name="Gacesa R."/>
            <person name="Taketani R.G."/>
            <person name="Long P.F."/>
            <person name="Melo I.S."/>
        </authorList>
    </citation>
    <scope>NUCLEOTIDE SEQUENCE [LARGE SCALE GENOMIC DNA]</scope>
    <source>
        <strain evidence="3">CMAA 1322</strain>
    </source>
</reference>
<feature type="compositionally biased region" description="Pro residues" evidence="1">
    <location>
        <begin position="49"/>
        <end position="61"/>
    </location>
</feature>
<accession>A0A0K9XEL4</accession>
<organism evidence="2 3">
    <name type="scientific">Streptomyces caatingaensis</name>
    <dbReference type="NCBI Taxonomy" id="1678637"/>
    <lineage>
        <taxon>Bacteria</taxon>
        <taxon>Bacillati</taxon>
        <taxon>Actinomycetota</taxon>
        <taxon>Actinomycetes</taxon>
        <taxon>Kitasatosporales</taxon>
        <taxon>Streptomycetaceae</taxon>
        <taxon>Streptomyces</taxon>
    </lineage>
</organism>
<dbReference type="PATRIC" id="fig|1678637.3.peg.3454"/>
<evidence type="ECO:0000256" key="1">
    <source>
        <dbReference type="SAM" id="MobiDB-lite"/>
    </source>
</evidence>
<comment type="caution">
    <text evidence="2">The sequence shown here is derived from an EMBL/GenBank/DDBJ whole genome shotgun (WGS) entry which is preliminary data.</text>
</comment>
<dbReference type="STRING" id="1678637.AC230_16025"/>
<dbReference type="Proteomes" id="UP000037288">
    <property type="component" value="Unassembled WGS sequence"/>
</dbReference>
<keyword evidence="3" id="KW-1185">Reference proteome</keyword>
<evidence type="ECO:0000313" key="3">
    <source>
        <dbReference type="Proteomes" id="UP000037288"/>
    </source>
</evidence>
<protein>
    <submittedName>
        <fullName evidence="2">Uncharacterized protein</fullName>
    </submittedName>
</protein>
<dbReference type="EMBL" id="LFXA01000009">
    <property type="protein sequence ID" value="KNB51820.1"/>
    <property type="molecule type" value="Genomic_DNA"/>
</dbReference>
<name>A0A0K9XEL4_9ACTN</name>
<dbReference type="AlphaFoldDB" id="A0A0K9XEL4"/>
<dbReference type="RefSeq" id="WP_049716832.1">
    <property type="nucleotide sequence ID" value="NZ_LFXA01000009.1"/>
</dbReference>
<sequence length="89" mass="8756">MPDEPSSPEPGGGPARSRLTGALALTALLAALVALWQTQSAPLVGPEDAPAPPSPSTPRPPSGTRTPGGPTGYVTGPGERPLRAIPAGS</sequence>
<feature type="region of interest" description="Disordered" evidence="1">
    <location>
        <begin position="43"/>
        <end position="89"/>
    </location>
</feature>
<evidence type="ECO:0000313" key="2">
    <source>
        <dbReference type="EMBL" id="KNB51820.1"/>
    </source>
</evidence>
<gene>
    <name evidence="2" type="ORF">AC230_16025</name>
</gene>
<feature type="compositionally biased region" description="Low complexity" evidence="1">
    <location>
        <begin position="62"/>
        <end position="79"/>
    </location>
</feature>